<protein>
    <submittedName>
        <fullName evidence="1">Uncharacterized protein</fullName>
    </submittedName>
</protein>
<reference evidence="1" key="1">
    <citation type="submission" date="2024-09" db="EMBL/GenBank/DDBJ databases">
        <title>Black Yeasts Isolated from many extreme environments.</title>
        <authorList>
            <person name="Coleine C."/>
            <person name="Stajich J.E."/>
            <person name="Selbmann L."/>
        </authorList>
    </citation>
    <scope>NUCLEOTIDE SEQUENCE</scope>
    <source>
        <strain evidence="1">CCFEE 5737</strain>
    </source>
</reference>
<keyword evidence="2" id="KW-1185">Reference proteome</keyword>
<evidence type="ECO:0000313" key="2">
    <source>
        <dbReference type="Proteomes" id="UP001186974"/>
    </source>
</evidence>
<proteinExistence type="predicted"/>
<accession>A0ACC3D970</accession>
<sequence>MSDAELKALDEECPSSFLSPHHCPVSPLPELSLPPKQVAPIAKMTHKRPAPEADGKELDSKRTMSADGLAVERGPNSTRDMTKDRSGGIRRHSARRKRNISAIDKSHERSKSASTRSAIPTGTIHVGGKHAGYQQVAATDKGSSTKSVVDESIEPEDFAKTPINFADLPMELRQNVLTYAVHLRAPPKGPYDHDPALD</sequence>
<organism evidence="1 2">
    <name type="scientific">Coniosporium uncinatum</name>
    <dbReference type="NCBI Taxonomy" id="93489"/>
    <lineage>
        <taxon>Eukaryota</taxon>
        <taxon>Fungi</taxon>
        <taxon>Dikarya</taxon>
        <taxon>Ascomycota</taxon>
        <taxon>Pezizomycotina</taxon>
        <taxon>Dothideomycetes</taxon>
        <taxon>Dothideomycetes incertae sedis</taxon>
        <taxon>Coniosporium</taxon>
    </lineage>
</organism>
<dbReference type="Proteomes" id="UP001186974">
    <property type="component" value="Unassembled WGS sequence"/>
</dbReference>
<name>A0ACC3D970_9PEZI</name>
<gene>
    <name evidence="1" type="ORF">LTS18_014217</name>
</gene>
<comment type="caution">
    <text evidence="1">The sequence shown here is derived from an EMBL/GenBank/DDBJ whole genome shotgun (WGS) entry which is preliminary data.</text>
</comment>
<dbReference type="EMBL" id="JAWDJW010006784">
    <property type="protein sequence ID" value="KAK3063604.1"/>
    <property type="molecule type" value="Genomic_DNA"/>
</dbReference>
<evidence type="ECO:0000313" key="1">
    <source>
        <dbReference type="EMBL" id="KAK3063604.1"/>
    </source>
</evidence>